<name>E3FWM6_STIAD</name>
<organism evidence="2 3">
    <name type="scientific">Stigmatella aurantiaca (strain DW4/3-1)</name>
    <dbReference type="NCBI Taxonomy" id="378806"/>
    <lineage>
        <taxon>Bacteria</taxon>
        <taxon>Pseudomonadati</taxon>
        <taxon>Myxococcota</taxon>
        <taxon>Myxococcia</taxon>
        <taxon>Myxococcales</taxon>
        <taxon>Cystobacterineae</taxon>
        <taxon>Archangiaceae</taxon>
        <taxon>Stigmatella</taxon>
    </lineage>
</organism>
<evidence type="ECO:0000313" key="2">
    <source>
        <dbReference type="EMBL" id="ADO68539.1"/>
    </source>
</evidence>
<dbReference type="HOGENOM" id="CLU_1407467_0_0_7"/>
<evidence type="ECO:0000256" key="1">
    <source>
        <dbReference type="SAM" id="SignalP"/>
    </source>
</evidence>
<feature type="signal peptide" evidence="1">
    <location>
        <begin position="1"/>
        <end position="29"/>
    </location>
</feature>
<sequence>MSGTEKAMSQRSRLLAALLVLGAASPALAVSEGGTLYVKARNTRLMPSASPSATALAILQPGQAVTWKGADPKNKQWHRVVVGNRQGLVFQSNLSTKPPSMELVAQDKAVRQVDPVAFANSGAAVKGLSKGAIDYGKGKNDPGYEQAMKQLEELEALAEKIGPSECAAHARKAQLFPVVGPQAVAGRGGK</sequence>
<keyword evidence="3" id="KW-1185">Reference proteome</keyword>
<accession>E3FWM6</accession>
<feature type="chain" id="PRO_5003169801" evidence="1">
    <location>
        <begin position="30"/>
        <end position="190"/>
    </location>
</feature>
<dbReference type="AlphaFoldDB" id="E3FWM6"/>
<evidence type="ECO:0000313" key="3">
    <source>
        <dbReference type="Proteomes" id="UP000001351"/>
    </source>
</evidence>
<dbReference type="STRING" id="378806.STAUR_0735"/>
<dbReference type="EMBL" id="CP002271">
    <property type="protein sequence ID" value="ADO68539.1"/>
    <property type="molecule type" value="Genomic_DNA"/>
</dbReference>
<keyword evidence="1" id="KW-0732">Signal</keyword>
<proteinExistence type="predicted"/>
<dbReference type="Proteomes" id="UP000001351">
    <property type="component" value="Chromosome"/>
</dbReference>
<gene>
    <name evidence="2" type="ordered locus">STAUR_0735</name>
</gene>
<dbReference type="KEGG" id="sur:STAUR_0735"/>
<reference evidence="2 3" key="1">
    <citation type="journal article" date="2011" name="Mol. Biol. Evol.">
        <title>Comparative genomic analysis of fruiting body formation in Myxococcales.</title>
        <authorList>
            <person name="Huntley S."/>
            <person name="Hamann N."/>
            <person name="Wegener-Feldbrugge S."/>
            <person name="Treuner-Lange A."/>
            <person name="Kube M."/>
            <person name="Reinhardt R."/>
            <person name="Klages S."/>
            <person name="Muller R."/>
            <person name="Ronning C.M."/>
            <person name="Nierman W.C."/>
            <person name="Sogaard-Andersen L."/>
        </authorList>
    </citation>
    <scope>NUCLEOTIDE SEQUENCE [LARGE SCALE GENOMIC DNA]</scope>
    <source>
        <strain evidence="2 3">DW4/3-1</strain>
    </source>
</reference>
<protein>
    <submittedName>
        <fullName evidence="2">Conserved uncharacterized protein</fullName>
    </submittedName>
</protein>
<dbReference type="eggNOG" id="ENOG50302FB">
    <property type="taxonomic scope" value="Bacteria"/>
</dbReference>